<dbReference type="InterPro" id="IPR052702">
    <property type="entry name" value="MscS-like_channel"/>
</dbReference>
<dbReference type="PROSITE" id="PS01246">
    <property type="entry name" value="UPF0003"/>
    <property type="match status" value="1"/>
</dbReference>
<dbReference type="Pfam" id="PF21082">
    <property type="entry name" value="MS_channel_3rd"/>
    <property type="match status" value="1"/>
</dbReference>
<dbReference type="Pfam" id="PF12794">
    <property type="entry name" value="MscS_TM"/>
    <property type="match status" value="1"/>
</dbReference>
<protein>
    <submittedName>
        <fullName evidence="14">Mechanosensitive ion channel protein MscS</fullName>
    </submittedName>
</protein>
<evidence type="ECO:0000256" key="1">
    <source>
        <dbReference type="ARBA" id="ARBA00004651"/>
    </source>
</evidence>
<feature type="domain" description="Mechanosensitive ion channel MscS C-terminal" evidence="12">
    <location>
        <begin position="1071"/>
        <end position="1153"/>
    </location>
</feature>
<dbReference type="SUPFAM" id="SSF82861">
    <property type="entry name" value="Mechanosensitive channel protein MscS (YggB), transmembrane region"/>
    <property type="match status" value="1"/>
</dbReference>
<dbReference type="InterPro" id="IPR010920">
    <property type="entry name" value="LSM_dom_sf"/>
</dbReference>
<feature type="transmembrane region" description="Helical" evidence="9">
    <location>
        <begin position="903"/>
        <end position="923"/>
    </location>
</feature>
<evidence type="ECO:0000313" key="15">
    <source>
        <dbReference type="Proteomes" id="UP000218054"/>
    </source>
</evidence>
<dbReference type="InterPro" id="IPR023408">
    <property type="entry name" value="MscS_beta-dom_sf"/>
</dbReference>
<feature type="transmembrane region" description="Helical" evidence="9">
    <location>
        <begin position="715"/>
        <end position="733"/>
    </location>
</feature>
<evidence type="ECO:0000256" key="6">
    <source>
        <dbReference type="ARBA" id="ARBA00023136"/>
    </source>
</evidence>
<dbReference type="Pfam" id="PF21088">
    <property type="entry name" value="MS_channel_1st"/>
    <property type="match status" value="1"/>
</dbReference>
<keyword evidence="3" id="KW-1003">Cell membrane</keyword>
<feature type="coiled-coil region" evidence="7">
    <location>
        <begin position="240"/>
        <end position="307"/>
    </location>
</feature>
<keyword evidence="5 9" id="KW-1133">Transmembrane helix</keyword>
<comment type="similarity">
    <text evidence="2">Belongs to the MscS (TC 1.A.23) family.</text>
</comment>
<keyword evidence="4 9" id="KW-0812">Transmembrane</keyword>
<evidence type="ECO:0000256" key="7">
    <source>
        <dbReference type="SAM" id="Coils"/>
    </source>
</evidence>
<feature type="compositionally biased region" description="Low complexity" evidence="8">
    <location>
        <begin position="420"/>
        <end position="435"/>
    </location>
</feature>
<feature type="region of interest" description="Disordered" evidence="8">
    <location>
        <begin position="420"/>
        <end position="449"/>
    </location>
</feature>
<dbReference type="PANTHER" id="PTHR30347">
    <property type="entry name" value="POTASSIUM CHANNEL RELATED"/>
    <property type="match status" value="1"/>
</dbReference>
<feature type="transmembrane region" description="Helical" evidence="9">
    <location>
        <begin position="782"/>
        <end position="802"/>
    </location>
</feature>
<evidence type="ECO:0000259" key="13">
    <source>
        <dbReference type="Pfam" id="PF21088"/>
    </source>
</evidence>
<evidence type="ECO:0000259" key="12">
    <source>
        <dbReference type="Pfam" id="PF21082"/>
    </source>
</evidence>
<evidence type="ECO:0000313" key="14">
    <source>
        <dbReference type="EMBL" id="PAT38611.1"/>
    </source>
</evidence>
<dbReference type="PANTHER" id="PTHR30347:SF1">
    <property type="entry name" value="MECHANOSENSITIVE CHANNEL MSCK"/>
    <property type="match status" value="1"/>
</dbReference>
<evidence type="ECO:0000256" key="9">
    <source>
        <dbReference type="SAM" id="Phobius"/>
    </source>
</evidence>
<gene>
    <name evidence="14" type="ORF">CK625_03905</name>
</gene>
<comment type="subcellular location">
    <subcellularLocation>
        <location evidence="1">Cell membrane</location>
        <topology evidence="1">Multi-pass membrane protein</topology>
    </subcellularLocation>
</comment>
<feature type="coiled-coil region" evidence="7">
    <location>
        <begin position="79"/>
        <end position="121"/>
    </location>
</feature>
<feature type="transmembrane region" description="Helical" evidence="9">
    <location>
        <begin position="602"/>
        <end position="629"/>
    </location>
</feature>
<accession>A0A2A2ALL0</accession>
<feature type="transmembrane region" description="Helical" evidence="9">
    <location>
        <begin position="861"/>
        <end position="883"/>
    </location>
</feature>
<dbReference type="GO" id="GO:0008381">
    <property type="term" value="F:mechanosensitive monoatomic ion channel activity"/>
    <property type="evidence" value="ECO:0007669"/>
    <property type="project" value="UniProtKB-ARBA"/>
</dbReference>
<keyword evidence="15" id="KW-1185">Reference proteome</keyword>
<dbReference type="GO" id="GO:0005886">
    <property type="term" value="C:plasma membrane"/>
    <property type="evidence" value="ECO:0007669"/>
    <property type="project" value="UniProtKB-SubCell"/>
</dbReference>
<organism evidence="14 15">
    <name type="scientific">Vandammella animalimorsus</name>
    <dbReference type="NCBI Taxonomy" id="2029117"/>
    <lineage>
        <taxon>Bacteria</taxon>
        <taxon>Pseudomonadati</taxon>
        <taxon>Pseudomonadota</taxon>
        <taxon>Betaproteobacteria</taxon>
        <taxon>Burkholderiales</taxon>
        <taxon>Comamonadaceae</taxon>
        <taxon>Vandammella</taxon>
    </lineage>
</organism>
<dbReference type="InterPro" id="IPR049142">
    <property type="entry name" value="MS_channel_1st"/>
</dbReference>
<evidence type="ECO:0000256" key="8">
    <source>
        <dbReference type="SAM" id="MobiDB-lite"/>
    </source>
</evidence>
<feature type="coiled-coil region" evidence="7">
    <location>
        <begin position="384"/>
        <end position="411"/>
    </location>
</feature>
<dbReference type="InterPro" id="IPR011014">
    <property type="entry name" value="MscS_channel_TM-2"/>
</dbReference>
<dbReference type="Gene3D" id="3.30.70.100">
    <property type="match status" value="1"/>
</dbReference>
<feature type="transmembrane region" description="Helical" evidence="9">
    <location>
        <begin position="649"/>
        <end position="668"/>
    </location>
</feature>
<keyword evidence="6 9" id="KW-0472">Membrane</keyword>
<dbReference type="SUPFAM" id="SSF50182">
    <property type="entry name" value="Sm-like ribonucleoproteins"/>
    <property type="match status" value="1"/>
</dbReference>
<reference evidence="14 15" key="1">
    <citation type="submission" date="2017-08" db="EMBL/GenBank/DDBJ databases">
        <title>WGS of Clinical strains of the CDC Group NO-1 linked to zoonotic infections in humans.</title>
        <authorList>
            <person name="Bernier A.-M."/>
            <person name="Bernard K."/>
        </authorList>
    </citation>
    <scope>NUCLEOTIDE SEQUENCE [LARGE SCALE GENOMIC DNA]</scope>
    <source>
        <strain evidence="14 15">NML00-0135</strain>
    </source>
</reference>
<dbReference type="InterPro" id="IPR006685">
    <property type="entry name" value="MscS_channel_2nd"/>
</dbReference>
<name>A0A2A2ALL0_9BURK</name>
<feature type="coiled-coil region" evidence="7">
    <location>
        <begin position="333"/>
        <end position="360"/>
    </location>
</feature>
<keyword evidence="7" id="KW-0175">Coiled coil</keyword>
<evidence type="ECO:0000256" key="4">
    <source>
        <dbReference type="ARBA" id="ARBA00022692"/>
    </source>
</evidence>
<dbReference type="InterPro" id="IPR011066">
    <property type="entry name" value="MscS_channel_C_sf"/>
</dbReference>
<dbReference type="Proteomes" id="UP000218054">
    <property type="component" value="Unassembled WGS sequence"/>
</dbReference>
<feature type="domain" description="Mechanosensitive ion channel transmembrane helices 2/3" evidence="13">
    <location>
        <begin position="953"/>
        <end position="994"/>
    </location>
</feature>
<dbReference type="Gene3D" id="1.10.287.1260">
    <property type="match status" value="1"/>
</dbReference>
<feature type="transmembrane region" description="Helical" evidence="9">
    <location>
        <begin position="689"/>
        <end position="709"/>
    </location>
</feature>
<dbReference type="InterPro" id="IPR025692">
    <property type="entry name" value="MscS_IM_dom1"/>
</dbReference>
<evidence type="ECO:0000256" key="2">
    <source>
        <dbReference type="ARBA" id="ARBA00008017"/>
    </source>
</evidence>
<dbReference type="InterPro" id="IPR006686">
    <property type="entry name" value="MscS_channel_CS"/>
</dbReference>
<dbReference type="AlphaFoldDB" id="A0A2A2ALL0"/>
<feature type="transmembrane region" description="Helical" evidence="9">
    <location>
        <begin position="562"/>
        <end position="581"/>
    </location>
</feature>
<sequence>MPNQRSFSGCPRAAVAVSCPLPGPALPRGAGPLGLAGWRHVLRVGLCLLMLAALWLHGAAQADMEVPPTQATAIEAARSTLENAELSQAQREAAQAQLEAAAALEKEAEPLLEQLAQLQEKSREAAAPAVAPLTAAERENQFKQWAARLPQSMGNDALEHLLREERNASNALKARIDALAGELTNLISRPGQRLSQMAALRQRADASAGEPASDANEPAALFEARRLRRAAEHRRALAELALYEAEQATAELRQRQLENQLQALRQEQALRAPRIEWLSQRISANSLQRLQTQAQELAALAESSAAQHDGALHDLAQRNAELAQQLLQGTQQLGEERRTLNDYEREREQIATALRDTQARLRLGSSSAATGYWLWQQRLGMPSLLALTAQRKQVQQRLAELRLQLYNATETRYAAIELGQAQPEKPAQAAQAGKAAEADGADEAAGQTAEQAAAAQAAAAGSALRNAWQATQTELIDQFEQLLRRRITVLEQTDGTLQTLLTRGDELRQLMDRQLLWTPSHPRVGQQWLHEWGEQGAEAIALTAMLGKALRFLLADLFGDPLPYLALALVLGSLLALRLRAPQRLRAISEQMRDVSQDRFSLTLQALLWTLLIALPGAVALWGAGTALQQVGARHLSDVEAIGRTMVDVSRLLLLTGLWGALVQPGGLAQAHFGWPNAQITALRRAQRLAMVLILPASFAAMLALHRGAGSIISTWGRLALVVLALGLMVLSWRLMRRLWPGTSEQAAPWLLRLLGWLLPAAFVAIALLALGGYIYTSTEMLGALFTSLTVVLAVLVVDGLLRRWLLLSERRLEQKRLLEQALSQGSASVVNTESGEAPPEGEAELTLVSISAQTHRLLRLLRLTLLALGLLWAWSEVLPALLRLDGVQLWGSSATGPDGKPMQVPVTLMDVLLGALLLLLTFSMARNLPGLLELALNSSRFISSATRYTLTTLLRYAITIAGVLLAFSLFGLRWSQLQWMAAALTVGLGFGLQEIFANFVSGLILLVERPFRVGDTVTIDKDLTGTVTRIRTRATTVLDYDNREIIIPNKTFITGQVTNWTLSDTVTRLVLNVGVAYGSDAKQVRQLLLRAADEHPNVLAEPAPNAWFMALGGSTLDFELRVYVATLGERMTVRNDLNRRITELLGEANIEIAFPQLDVHLCDLPQAAQQAVHDAVQEAAQEAAQQQTQSPAAGQGPAPKPTA</sequence>
<feature type="domain" description="Mechanosensitive ion channel MscS" evidence="10">
    <location>
        <begin position="996"/>
        <end position="1062"/>
    </location>
</feature>
<dbReference type="Gene3D" id="2.30.30.60">
    <property type="match status" value="1"/>
</dbReference>
<feature type="transmembrane region" description="Helical" evidence="9">
    <location>
        <begin position="754"/>
        <end position="776"/>
    </location>
</feature>
<evidence type="ECO:0000256" key="3">
    <source>
        <dbReference type="ARBA" id="ARBA00022475"/>
    </source>
</evidence>
<proteinExistence type="inferred from homology"/>
<evidence type="ECO:0000259" key="10">
    <source>
        <dbReference type="Pfam" id="PF00924"/>
    </source>
</evidence>
<dbReference type="EMBL" id="NSJB01000001">
    <property type="protein sequence ID" value="PAT38611.1"/>
    <property type="molecule type" value="Genomic_DNA"/>
</dbReference>
<feature type="coiled-coil region" evidence="7">
    <location>
        <begin position="155"/>
        <end position="182"/>
    </location>
</feature>
<comment type="caution">
    <text evidence="14">The sequence shown here is derived from an EMBL/GenBank/DDBJ whole genome shotgun (WGS) entry which is preliminary data.</text>
</comment>
<dbReference type="SUPFAM" id="SSF82689">
    <property type="entry name" value="Mechanosensitive channel protein MscS (YggB), C-terminal domain"/>
    <property type="match status" value="1"/>
</dbReference>
<dbReference type="Pfam" id="PF00924">
    <property type="entry name" value="MS_channel_2nd"/>
    <property type="match status" value="1"/>
</dbReference>
<feature type="transmembrane region" description="Helical" evidence="9">
    <location>
        <begin position="954"/>
        <end position="975"/>
    </location>
</feature>
<feature type="region of interest" description="Disordered" evidence="8">
    <location>
        <begin position="1176"/>
        <end position="1204"/>
    </location>
</feature>
<evidence type="ECO:0000259" key="11">
    <source>
        <dbReference type="Pfam" id="PF12794"/>
    </source>
</evidence>
<feature type="compositionally biased region" description="Low complexity" evidence="8">
    <location>
        <begin position="1176"/>
        <end position="1198"/>
    </location>
</feature>
<evidence type="ECO:0000256" key="5">
    <source>
        <dbReference type="ARBA" id="ARBA00022989"/>
    </source>
</evidence>
<dbReference type="InterPro" id="IPR049278">
    <property type="entry name" value="MS_channel_C"/>
</dbReference>
<feature type="domain" description="Mechanosensitive ion channel inner membrane" evidence="11">
    <location>
        <begin position="563"/>
        <end position="891"/>
    </location>
</feature>
<feature type="transmembrane region" description="Helical" evidence="9">
    <location>
        <begin position="981"/>
        <end position="1008"/>
    </location>
</feature>